<accession>A0A9P6JR86</accession>
<comment type="caution">
    <text evidence="2">The sequence shown here is derived from an EMBL/GenBank/DDBJ whole genome shotgun (WGS) entry which is preliminary data.</text>
</comment>
<evidence type="ECO:0000313" key="2">
    <source>
        <dbReference type="EMBL" id="KAF9529653.1"/>
    </source>
</evidence>
<feature type="compositionally biased region" description="Polar residues" evidence="1">
    <location>
        <begin position="298"/>
        <end position="309"/>
    </location>
</feature>
<protein>
    <submittedName>
        <fullName evidence="2">Uncharacterized protein</fullName>
    </submittedName>
</protein>
<organism evidence="2 3">
    <name type="scientific">Crepidotus variabilis</name>
    <dbReference type="NCBI Taxonomy" id="179855"/>
    <lineage>
        <taxon>Eukaryota</taxon>
        <taxon>Fungi</taxon>
        <taxon>Dikarya</taxon>
        <taxon>Basidiomycota</taxon>
        <taxon>Agaricomycotina</taxon>
        <taxon>Agaricomycetes</taxon>
        <taxon>Agaricomycetidae</taxon>
        <taxon>Agaricales</taxon>
        <taxon>Agaricineae</taxon>
        <taxon>Crepidotaceae</taxon>
        <taxon>Crepidotus</taxon>
    </lineage>
</organism>
<keyword evidence="3" id="KW-1185">Reference proteome</keyword>
<sequence>MLNRQYGVAAPSAVVKVTHPEDNQPNEGLHGRDNRAPPRLADTSQPSRYNRKASFSDQKSHSRPTVGPGFNSGSRHGRGQERSVGPSGSASWRRPPASAVPRPQGMRNEHRSTSASDRKHSLNSRPVPIALPTRTRAEPAMGPPLPTRTQQGTAAISHMLKSPSPKLPAEPLRRRTYHELPSRPQLLSQPFGSQTESGQPLLPGRKRPSPDFALSQPPPSQRVKLDQDEDQSAVSNRVSTYSVSLPNSPPSEPTNRSANSIAPATSDMKRPFRSQSTLPGPSAAFSGHTRSIPEACNLSMQASSSSRKL</sequence>
<evidence type="ECO:0000313" key="3">
    <source>
        <dbReference type="Proteomes" id="UP000807306"/>
    </source>
</evidence>
<proteinExistence type="predicted"/>
<dbReference type="Proteomes" id="UP000807306">
    <property type="component" value="Unassembled WGS sequence"/>
</dbReference>
<feature type="compositionally biased region" description="Basic and acidic residues" evidence="1">
    <location>
        <begin position="171"/>
        <end position="181"/>
    </location>
</feature>
<gene>
    <name evidence="2" type="ORF">CPB83DRAFT_261719</name>
</gene>
<feature type="compositionally biased region" description="Polar residues" evidence="1">
    <location>
        <begin position="42"/>
        <end position="57"/>
    </location>
</feature>
<dbReference type="OrthoDB" id="3265156at2759"/>
<feature type="region of interest" description="Disordered" evidence="1">
    <location>
        <begin position="1"/>
        <end position="309"/>
    </location>
</feature>
<feature type="compositionally biased region" description="Polar residues" evidence="1">
    <location>
        <begin position="232"/>
        <end position="246"/>
    </location>
</feature>
<reference evidence="2" key="1">
    <citation type="submission" date="2020-11" db="EMBL/GenBank/DDBJ databases">
        <authorList>
            <consortium name="DOE Joint Genome Institute"/>
            <person name="Ahrendt S."/>
            <person name="Riley R."/>
            <person name="Andreopoulos W."/>
            <person name="Labutti K."/>
            <person name="Pangilinan J."/>
            <person name="Ruiz-Duenas F.J."/>
            <person name="Barrasa J.M."/>
            <person name="Sanchez-Garcia M."/>
            <person name="Camarero S."/>
            <person name="Miyauchi S."/>
            <person name="Serrano A."/>
            <person name="Linde D."/>
            <person name="Babiker R."/>
            <person name="Drula E."/>
            <person name="Ayuso-Fernandez I."/>
            <person name="Pacheco R."/>
            <person name="Padilla G."/>
            <person name="Ferreira P."/>
            <person name="Barriuso J."/>
            <person name="Kellner H."/>
            <person name="Castanera R."/>
            <person name="Alfaro M."/>
            <person name="Ramirez L."/>
            <person name="Pisabarro A.G."/>
            <person name="Kuo A."/>
            <person name="Tritt A."/>
            <person name="Lipzen A."/>
            <person name="He G."/>
            <person name="Yan M."/>
            <person name="Ng V."/>
            <person name="Cullen D."/>
            <person name="Martin F."/>
            <person name="Rosso M.-N."/>
            <person name="Henrissat B."/>
            <person name="Hibbett D."/>
            <person name="Martinez A.T."/>
            <person name="Grigoriev I.V."/>
        </authorList>
    </citation>
    <scope>NUCLEOTIDE SEQUENCE</scope>
    <source>
        <strain evidence="2">CBS 506.95</strain>
    </source>
</reference>
<feature type="compositionally biased region" description="Polar residues" evidence="1">
    <location>
        <begin position="185"/>
        <end position="198"/>
    </location>
</feature>
<evidence type="ECO:0000256" key="1">
    <source>
        <dbReference type="SAM" id="MobiDB-lite"/>
    </source>
</evidence>
<feature type="compositionally biased region" description="Basic and acidic residues" evidence="1">
    <location>
        <begin position="107"/>
        <end position="120"/>
    </location>
</feature>
<dbReference type="EMBL" id="MU157845">
    <property type="protein sequence ID" value="KAF9529653.1"/>
    <property type="molecule type" value="Genomic_DNA"/>
</dbReference>
<dbReference type="AlphaFoldDB" id="A0A9P6JR86"/>
<name>A0A9P6JR86_9AGAR</name>
<feature type="compositionally biased region" description="Polar residues" evidence="1">
    <location>
        <begin position="253"/>
        <end position="263"/>
    </location>
</feature>